<gene>
    <name evidence="5" type="ORF">SAMN04487779_101583</name>
</gene>
<accession>A0A1G6Z0L1</accession>
<keyword evidence="6" id="KW-1185">Reference proteome</keyword>
<dbReference type="Proteomes" id="UP000198925">
    <property type="component" value="Unassembled WGS sequence"/>
</dbReference>
<feature type="compositionally biased region" description="Basic and acidic residues" evidence="1">
    <location>
        <begin position="357"/>
        <end position="378"/>
    </location>
</feature>
<dbReference type="RefSeq" id="WP_090664451.1">
    <property type="nucleotide sequence ID" value="NZ_FMZX01000015.1"/>
</dbReference>
<feature type="region of interest" description="Disordered" evidence="1">
    <location>
        <begin position="280"/>
        <end position="301"/>
    </location>
</feature>
<dbReference type="InterPro" id="IPR054462">
    <property type="entry name" value="TraI_M"/>
</dbReference>
<dbReference type="InterPro" id="IPR049751">
    <property type="entry name" value="TraI/MobA_relaxases"/>
</dbReference>
<evidence type="ECO:0000259" key="2">
    <source>
        <dbReference type="Pfam" id="PF03432"/>
    </source>
</evidence>
<name>A0A1G6Z0L1_9PROT</name>
<sequence>MIAKRIDKKGGRGLTALGRYILRETGSPASWQRQAEYATDLARGGEGGPKVEWVSISNCGAVCDPGRAIQLMHATRQQNARIRSGATIETGYHLVISFEPNEKPEREFLKKIEADLIETIGLGEHQRISAAHRDTEHLHVHVVVHLIHPTTFLKAEPFYDKTRLMEKCAELEVEYGLSRTNHGDFQAVFEVEVKDRAGADLVRSVMAGLGWQDFHQAAAAHGLRVKKLGGGITIARADQSQRRLKVSAIDRGLSLAKLSDRFGPWEDASPEVLAGLREWDRSASRPAKPPPARHTRSGVGSEGGLYGRFTADLAKARAARVAALQLAKFEHRRWRSESIAFHRDRVGRAWEGQGSPEVRRAEANRRKAERDKDRKDRAERVLQDTAAINKAHPVPSWLEWLEAKAASGEAEAVAALSRRKRLPGLAAPDQDEPAKRIDGQTAWRRRDGALSYELSDGGRLADHGANVDFERVSDGASALALRIMAERYGLGTALAVTGSDQFRRSLAVLAGRSGAEVHFEEPELDAQRMAAGGLEVAAMVRLAAGREARQAFMKVRVQPTLDRGQARDRGRA</sequence>
<dbReference type="EMBL" id="FMZX01000015">
    <property type="protein sequence ID" value="SDD96284.1"/>
    <property type="molecule type" value="Genomic_DNA"/>
</dbReference>
<dbReference type="Pfam" id="PF22863">
    <property type="entry name" value="TraI_middle"/>
    <property type="match status" value="1"/>
</dbReference>
<organism evidence="5 6">
    <name type="scientific">Belnapia rosea</name>
    <dbReference type="NCBI Taxonomy" id="938405"/>
    <lineage>
        <taxon>Bacteria</taxon>
        <taxon>Pseudomonadati</taxon>
        <taxon>Pseudomonadota</taxon>
        <taxon>Alphaproteobacteria</taxon>
        <taxon>Acetobacterales</taxon>
        <taxon>Roseomonadaceae</taxon>
        <taxon>Belnapia</taxon>
    </lineage>
</organism>
<feature type="domain" description="TraI-like middle" evidence="4">
    <location>
        <begin position="206"/>
        <end position="267"/>
    </location>
</feature>
<feature type="domain" description="Large polyvalent protein-associated" evidence="3">
    <location>
        <begin position="442"/>
        <end position="530"/>
    </location>
</feature>
<feature type="region of interest" description="Disordered" evidence="1">
    <location>
        <begin position="352"/>
        <end position="378"/>
    </location>
</feature>
<dbReference type="NCBIfam" id="NF041893">
    <property type="entry name" value="TraI_MobP_relax"/>
    <property type="match status" value="1"/>
</dbReference>
<evidence type="ECO:0000313" key="6">
    <source>
        <dbReference type="Proteomes" id="UP000198925"/>
    </source>
</evidence>
<evidence type="ECO:0000256" key="1">
    <source>
        <dbReference type="SAM" id="MobiDB-lite"/>
    </source>
</evidence>
<proteinExistence type="predicted"/>
<reference evidence="5 6" key="1">
    <citation type="submission" date="2016-10" db="EMBL/GenBank/DDBJ databases">
        <authorList>
            <person name="de Groot N.N."/>
        </authorList>
    </citation>
    <scope>NUCLEOTIDE SEQUENCE [LARGE SCALE GENOMIC DNA]</scope>
    <source>
        <strain evidence="5 6">CPCC 100156</strain>
    </source>
</reference>
<dbReference type="AlphaFoldDB" id="A0A1G6Z0L1"/>
<evidence type="ECO:0000313" key="5">
    <source>
        <dbReference type="EMBL" id="SDD96284.1"/>
    </source>
</evidence>
<dbReference type="Pfam" id="PF03432">
    <property type="entry name" value="Relaxase"/>
    <property type="match status" value="1"/>
</dbReference>
<dbReference type="InterPro" id="IPR040677">
    <property type="entry name" value="LPD7"/>
</dbReference>
<dbReference type="Pfam" id="PF18821">
    <property type="entry name" value="LPD7"/>
    <property type="match status" value="1"/>
</dbReference>
<evidence type="ECO:0000259" key="3">
    <source>
        <dbReference type="Pfam" id="PF18821"/>
    </source>
</evidence>
<dbReference type="InterPro" id="IPR005094">
    <property type="entry name" value="Endonuclease_MobA/VirD2"/>
</dbReference>
<feature type="domain" description="MobA/VirD2-like nuclease" evidence="2">
    <location>
        <begin position="50"/>
        <end position="177"/>
    </location>
</feature>
<evidence type="ECO:0000259" key="4">
    <source>
        <dbReference type="Pfam" id="PF22863"/>
    </source>
</evidence>
<protein>
    <submittedName>
        <fullName evidence="5">Relaxase/Mobilisation nuclease domain-containing protein</fullName>
    </submittedName>
</protein>